<dbReference type="InterPro" id="IPR018060">
    <property type="entry name" value="HTH_AraC"/>
</dbReference>
<dbReference type="GO" id="GO:0043565">
    <property type="term" value="F:sequence-specific DNA binding"/>
    <property type="evidence" value="ECO:0007669"/>
    <property type="project" value="InterPro"/>
</dbReference>
<evidence type="ECO:0000313" key="6">
    <source>
        <dbReference type="EMBL" id="NGO53405.1"/>
    </source>
</evidence>
<accession>A0A6G4WF20</accession>
<keyword evidence="2" id="KW-0238">DNA-binding</keyword>
<dbReference type="PROSITE" id="PS01124">
    <property type="entry name" value="HTH_ARAC_FAMILY_2"/>
    <property type="match status" value="1"/>
</dbReference>
<dbReference type="AlphaFoldDB" id="A0A6G4WF20"/>
<proteinExistence type="predicted"/>
<feature type="transmembrane region" description="Helical" evidence="4">
    <location>
        <begin position="184"/>
        <end position="204"/>
    </location>
</feature>
<organism evidence="6 7">
    <name type="scientific">Allomesorhizobium camelthorni</name>
    <dbReference type="NCBI Taxonomy" id="475069"/>
    <lineage>
        <taxon>Bacteria</taxon>
        <taxon>Pseudomonadati</taxon>
        <taxon>Pseudomonadota</taxon>
        <taxon>Alphaproteobacteria</taxon>
        <taxon>Hyphomicrobiales</taxon>
        <taxon>Phyllobacteriaceae</taxon>
        <taxon>Allomesorhizobium</taxon>
    </lineage>
</organism>
<dbReference type="InterPro" id="IPR018062">
    <property type="entry name" value="HTH_AraC-typ_CS"/>
</dbReference>
<dbReference type="GO" id="GO:0003700">
    <property type="term" value="F:DNA-binding transcription factor activity"/>
    <property type="evidence" value="ECO:0007669"/>
    <property type="project" value="InterPro"/>
</dbReference>
<name>A0A6G4WF20_9HYPH</name>
<dbReference type="SMART" id="SM00342">
    <property type="entry name" value="HTH_ARAC"/>
    <property type="match status" value="1"/>
</dbReference>
<evidence type="ECO:0000259" key="5">
    <source>
        <dbReference type="PROSITE" id="PS01124"/>
    </source>
</evidence>
<evidence type="ECO:0000256" key="1">
    <source>
        <dbReference type="ARBA" id="ARBA00023015"/>
    </source>
</evidence>
<feature type="transmembrane region" description="Helical" evidence="4">
    <location>
        <begin position="33"/>
        <end position="51"/>
    </location>
</feature>
<keyword evidence="4" id="KW-1133">Transmembrane helix</keyword>
<protein>
    <submittedName>
        <fullName evidence="6">Helix-turn-helix transcriptional regulator</fullName>
    </submittedName>
</protein>
<evidence type="ECO:0000256" key="4">
    <source>
        <dbReference type="SAM" id="Phobius"/>
    </source>
</evidence>
<evidence type="ECO:0000313" key="7">
    <source>
        <dbReference type="Proteomes" id="UP001642900"/>
    </source>
</evidence>
<evidence type="ECO:0000256" key="3">
    <source>
        <dbReference type="ARBA" id="ARBA00023163"/>
    </source>
</evidence>
<feature type="transmembrane region" description="Helical" evidence="4">
    <location>
        <begin position="122"/>
        <end position="144"/>
    </location>
</feature>
<keyword evidence="3" id="KW-0804">Transcription</keyword>
<keyword evidence="1" id="KW-0805">Transcription regulation</keyword>
<evidence type="ECO:0000256" key="2">
    <source>
        <dbReference type="ARBA" id="ARBA00023125"/>
    </source>
</evidence>
<reference evidence="6 7" key="1">
    <citation type="submission" date="2020-02" db="EMBL/GenBank/DDBJ databases">
        <title>Genome sequence of strain CCNWXJ40-4.</title>
        <authorList>
            <person name="Gao J."/>
            <person name="Sun J."/>
        </authorList>
    </citation>
    <scope>NUCLEOTIDE SEQUENCE [LARGE SCALE GENOMIC DNA]</scope>
    <source>
        <strain evidence="6 7">CCNWXJ 40-4</strain>
    </source>
</reference>
<dbReference type="Proteomes" id="UP001642900">
    <property type="component" value="Unassembled WGS sequence"/>
</dbReference>
<dbReference type="PANTHER" id="PTHR43280">
    <property type="entry name" value="ARAC-FAMILY TRANSCRIPTIONAL REGULATOR"/>
    <property type="match status" value="1"/>
</dbReference>
<feature type="transmembrane region" description="Helical" evidence="4">
    <location>
        <begin position="67"/>
        <end position="87"/>
    </location>
</feature>
<dbReference type="PRINTS" id="PR00032">
    <property type="entry name" value="HTHARAC"/>
</dbReference>
<dbReference type="InterPro" id="IPR009057">
    <property type="entry name" value="Homeodomain-like_sf"/>
</dbReference>
<dbReference type="SUPFAM" id="SSF46689">
    <property type="entry name" value="Homeodomain-like"/>
    <property type="match status" value="1"/>
</dbReference>
<feature type="transmembrane region" description="Helical" evidence="4">
    <location>
        <begin position="156"/>
        <end position="178"/>
    </location>
</feature>
<keyword evidence="4" id="KW-0812">Transmembrane</keyword>
<dbReference type="RefSeq" id="WP_165030746.1">
    <property type="nucleotide sequence ID" value="NZ_JAAKZF010000031.1"/>
</dbReference>
<feature type="transmembrane region" description="Helical" evidence="4">
    <location>
        <begin position="94"/>
        <end position="110"/>
    </location>
</feature>
<comment type="caution">
    <text evidence="6">The sequence shown here is derived from an EMBL/GenBank/DDBJ whole genome shotgun (WGS) entry which is preliminary data.</text>
</comment>
<dbReference type="Pfam" id="PF12833">
    <property type="entry name" value="HTH_18"/>
    <property type="match status" value="1"/>
</dbReference>
<dbReference type="PROSITE" id="PS00041">
    <property type="entry name" value="HTH_ARAC_FAMILY_1"/>
    <property type="match status" value="1"/>
</dbReference>
<dbReference type="PANTHER" id="PTHR43280:SF29">
    <property type="entry name" value="ARAC-FAMILY TRANSCRIPTIONAL REGULATOR"/>
    <property type="match status" value="1"/>
</dbReference>
<gene>
    <name evidence="6" type="ORF">G6N73_19945</name>
</gene>
<feature type="domain" description="HTH araC/xylS-type" evidence="5">
    <location>
        <begin position="235"/>
        <end position="339"/>
    </location>
</feature>
<keyword evidence="4" id="KW-0472">Membrane</keyword>
<dbReference type="Gene3D" id="1.10.10.60">
    <property type="entry name" value="Homeodomain-like"/>
    <property type="match status" value="1"/>
</dbReference>
<keyword evidence="7" id="KW-1185">Reference proteome</keyword>
<sequence length="350" mass="38554">MAYDIADLMLRAAVAALNLFVAAQFARVRPPRFVTISGCLFCVAVASYAIVSPADIDAELGLAREPLVLLAVLAPAFFWWFGIALFSDTFQWRRAYAIPPFLLLAFYVLHHTGENTAFAGDLLHQIALILLLGHIVVLAIRDFGNDLVDARRRFRLVAALALPFAGIATALGETYGLFGTLPPWLSPLHAGLLLTLSFAFALWITGTRQELFALPAEAPQPRADLLTPPELIELDRLKTLIASGACFKPELSLSTLARQINVPEHRLRRLIGKGLGYRNFAAFLNDQRVTEAKLRLADPERSREQIVSIAFGLGYASLAPFNRAFRQLTGITPSEYRSRMLARVVDSGKV</sequence>
<dbReference type="InterPro" id="IPR020449">
    <property type="entry name" value="Tscrpt_reg_AraC-type_HTH"/>
</dbReference>
<dbReference type="EMBL" id="JAAKZF010000031">
    <property type="protein sequence ID" value="NGO53405.1"/>
    <property type="molecule type" value="Genomic_DNA"/>
</dbReference>